<reference evidence="1" key="1">
    <citation type="submission" date="2023-04" db="EMBL/GenBank/DDBJ databases">
        <title>Phytophthora lilii NBRC 32176.</title>
        <authorList>
            <person name="Ichikawa N."/>
            <person name="Sato H."/>
            <person name="Tonouchi N."/>
        </authorList>
    </citation>
    <scope>NUCLEOTIDE SEQUENCE</scope>
    <source>
        <strain evidence="1">NBRC 32176</strain>
    </source>
</reference>
<evidence type="ECO:0000313" key="1">
    <source>
        <dbReference type="EMBL" id="GMF16395.1"/>
    </source>
</evidence>
<dbReference type="EMBL" id="BSXW01000250">
    <property type="protein sequence ID" value="GMF16395.1"/>
    <property type="molecule type" value="Genomic_DNA"/>
</dbReference>
<keyword evidence="2" id="KW-1185">Reference proteome</keyword>
<protein>
    <submittedName>
        <fullName evidence="1">Unnamed protein product</fullName>
    </submittedName>
</protein>
<sequence>MPTSSISSPHTVNALAPVGAADRDGIVRVNDRPWVPGDADGFIDRLLIVAHFGPHGHRGEDVVVELLRQRFEIPQLRQRVQVFSEVSPLQARQGWSPATAQVARA</sequence>
<accession>A0A9W6TMZ5</accession>
<dbReference type="Proteomes" id="UP001165083">
    <property type="component" value="Unassembled WGS sequence"/>
</dbReference>
<organism evidence="1 2">
    <name type="scientific">Phytophthora lilii</name>
    <dbReference type="NCBI Taxonomy" id="2077276"/>
    <lineage>
        <taxon>Eukaryota</taxon>
        <taxon>Sar</taxon>
        <taxon>Stramenopiles</taxon>
        <taxon>Oomycota</taxon>
        <taxon>Peronosporomycetes</taxon>
        <taxon>Peronosporales</taxon>
        <taxon>Peronosporaceae</taxon>
        <taxon>Phytophthora</taxon>
    </lineage>
</organism>
<dbReference type="AlphaFoldDB" id="A0A9W6TMZ5"/>
<comment type="caution">
    <text evidence="1">The sequence shown here is derived from an EMBL/GenBank/DDBJ whole genome shotgun (WGS) entry which is preliminary data.</text>
</comment>
<proteinExistence type="predicted"/>
<gene>
    <name evidence="1" type="ORF">Plil01_000583000</name>
</gene>
<evidence type="ECO:0000313" key="2">
    <source>
        <dbReference type="Proteomes" id="UP001165083"/>
    </source>
</evidence>
<dbReference type="OrthoDB" id="123893at2759"/>
<name>A0A9W6TMZ5_9STRA</name>